<dbReference type="OrthoDB" id="31240at2157"/>
<evidence type="ECO:0000259" key="6">
    <source>
        <dbReference type="Pfam" id="PF00326"/>
    </source>
</evidence>
<dbReference type="STRING" id="1343739.PAP_06815"/>
<dbReference type="eggNOG" id="arCOG01647">
    <property type="taxonomic scope" value="Archaea"/>
</dbReference>
<evidence type="ECO:0000256" key="1">
    <source>
        <dbReference type="ARBA" id="ARBA00001070"/>
    </source>
</evidence>
<dbReference type="Proteomes" id="UP000027981">
    <property type="component" value="Chromosome"/>
</dbReference>
<dbReference type="Pfam" id="PF00326">
    <property type="entry name" value="Peptidase_S9"/>
    <property type="match status" value="1"/>
</dbReference>
<sequence>MEDEFTWMKNLRDERVLKFVNEENKRFREFLGDLPEKLGGEVRKYYFLPNIRMGAITKRGVFLQINEADRQVIKLLDENKVIVDSKELGEDVLLQGFTVDKEGKRLAYSFSIGGADEGITRVIDVDSGEILEELKPSVWNIIWLEDGYYYARFFRKERTPDGVEAPAERIFLKKGDKHEMVFGKGLPQSYFISMKKSSDEKYILTTVSFGWTKSDIYFGPLERPEEWKRVYESQFRAGPIDYVDGKLYILTYDKEGMGRVIAIEDGREEKEIIPEWEYPLEWAAVVGDKLLASYLVDASSRLRIFTLNGELLEETSFDVLGTLTLLDKSGDEALLKFETFTIPYRLYRFKGKLELLDEIKLEGDYEISEDFATSKDGTKIHYFLVKKKNMRSDKALVFGYGGFAIALTPRFFPHVVPFLERGGTFVMPNLRGGSEYGEKWHRAGMRENKQNVFDDFIAVLEKLKHEGYKVAAWGRSNGGLLVSATLTQRPDVMDAALIGYPVIDMLRFHKLYIGKVWTTEYGDPDNPKDREFLLKYSPYHNVKSQKYPPTMIYTGLYDDRVHPAHAFKFAAKLKEVNAPLYLRVETKSGHMGASPETRVKELTDLIAFVFKTLGVEL</sequence>
<accession>A0A075LYW4</accession>
<keyword evidence="9" id="KW-1185">Reference proteome</keyword>
<evidence type="ECO:0000313" key="8">
    <source>
        <dbReference type="EMBL" id="AIF69758.1"/>
    </source>
</evidence>
<dbReference type="InterPro" id="IPR001375">
    <property type="entry name" value="Peptidase_S9_cat"/>
</dbReference>
<evidence type="ECO:0000256" key="4">
    <source>
        <dbReference type="ARBA" id="ARBA00022801"/>
    </source>
</evidence>
<organism evidence="8 9">
    <name type="scientific">Palaeococcus pacificus DY20341</name>
    <dbReference type="NCBI Taxonomy" id="1343739"/>
    <lineage>
        <taxon>Archaea</taxon>
        <taxon>Methanobacteriati</taxon>
        <taxon>Methanobacteriota</taxon>
        <taxon>Thermococci</taxon>
        <taxon>Thermococcales</taxon>
        <taxon>Thermococcaceae</taxon>
        <taxon>Palaeococcus</taxon>
    </lineage>
</organism>
<dbReference type="GeneID" id="24842479"/>
<dbReference type="Pfam" id="PF02897">
    <property type="entry name" value="Peptidase_S9_N"/>
    <property type="match status" value="1"/>
</dbReference>
<dbReference type="RefSeq" id="WP_048165281.1">
    <property type="nucleotide sequence ID" value="NZ_CP006019.1"/>
</dbReference>
<dbReference type="InterPro" id="IPR002470">
    <property type="entry name" value="Peptidase_S9A"/>
</dbReference>
<dbReference type="KEGG" id="ppac:PAP_06815"/>
<keyword evidence="5" id="KW-0720">Serine protease</keyword>
<reference evidence="8 9" key="2">
    <citation type="journal article" date="2015" name="Genome Announc.">
        <title>Complete Genome Sequence of Hyperthermophilic Piezophilic Archaeon Palaeococcus pacificus DY20341T, Isolated from Deep-Sea Hydrothermal Sediments.</title>
        <authorList>
            <person name="Zeng X."/>
            <person name="Jebbar M."/>
            <person name="Shao Z."/>
        </authorList>
    </citation>
    <scope>NUCLEOTIDE SEQUENCE [LARGE SCALE GENOMIC DNA]</scope>
    <source>
        <strain evidence="8 9">DY20341</strain>
    </source>
</reference>
<dbReference type="SUPFAM" id="SSF53474">
    <property type="entry name" value="alpha/beta-Hydrolases"/>
    <property type="match status" value="1"/>
</dbReference>
<dbReference type="Gene3D" id="2.130.10.120">
    <property type="entry name" value="Prolyl oligopeptidase, N-terminal domain"/>
    <property type="match status" value="1"/>
</dbReference>
<feature type="domain" description="Peptidase S9 prolyl oligopeptidase catalytic" evidence="6">
    <location>
        <begin position="412"/>
        <end position="614"/>
    </location>
</feature>
<dbReference type="EC" id="3.4.21.26" evidence="2"/>
<dbReference type="PANTHER" id="PTHR42881">
    <property type="entry name" value="PROLYL ENDOPEPTIDASE"/>
    <property type="match status" value="1"/>
</dbReference>
<name>A0A075LYW4_9EURY</name>
<keyword evidence="3" id="KW-0645">Protease</keyword>
<evidence type="ECO:0000313" key="9">
    <source>
        <dbReference type="Proteomes" id="UP000027981"/>
    </source>
</evidence>
<dbReference type="HOGENOM" id="CLU_011290_1_1_2"/>
<evidence type="ECO:0000259" key="7">
    <source>
        <dbReference type="Pfam" id="PF02897"/>
    </source>
</evidence>
<dbReference type="EMBL" id="CP006019">
    <property type="protein sequence ID" value="AIF69758.1"/>
    <property type="molecule type" value="Genomic_DNA"/>
</dbReference>
<dbReference type="GO" id="GO:0070012">
    <property type="term" value="F:oligopeptidase activity"/>
    <property type="evidence" value="ECO:0007669"/>
    <property type="project" value="TreeGrafter"/>
</dbReference>
<feature type="domain" description="Peptidase S9A N-terminal" evidence="7">
    <location>
        <begin position="2"/>
        <end position="350"/>
    </location>
</feature>
<gene>
    <name evidence="8" type="ORF">PAP_06815</name>
</gene>
<evidence type="ECO:0000256" key="3">
    <source>
        <dbReference type="ARBA" id="ARBA00022670"/>
    </source>
</evidence>
<dbReference type="PRINTS" id="PR00862">
    <property type="entry name" value="PROLIGOPTASE"/>
</dbReference>
<protein>
    <recommendedName>
        <fullName evidence="2">prolyl oligopeptidase</fullName>
        <ecNumber evidence="2">3.4.21.26</ecNumber>
    </recommendedName>
</protein>
<proteinExistence type="predicted"/>
<dbReference type="PANTHER" id="PTHR42881:SF2">
    <property type="entry name" value="PROLYL ENDOPEPTIDASE"/>
    <property type="match status" value="1"/>
</dbReference>
<dbReference type="Gene3D" id="3.40.50.1820">
    <property type="entry name" value="alpha/beta hydrolase"/>
    <property type="match status" value="1"/>
</dbReference>
<dbReference type="GO" id="GO:0006508">
    <property type="term" value="P:proteolysis"/>
    <property type="evidence" value="ECO:0007669"/>
    <property type="project" value="UniProtKB-KW"/>
</dbReference>
<dbReference type="GO" id="GO:0005829">
    <property type="term" value="C:cytosol"/>
    <property type="evidence" value="ECO:0007669"/>
    <property type="project" value="TreeGrafter"/>
</dbReference>
<dbReference type="SUPFAM" id="SSF50993">
    <property type="entry name" value="Peptidase/esterase 'gauge' domain"/>
    <property type="match status" value="1"/>
</dbReference>
<dbReference type="MEROPS" id="S09.002"/>
<evidence type="ECO:0000256" key="5">
    <source>
        <dbReference type="ARBA" id="ARBA00022825"/>
    </source>
</evidence>
<evidence type="ECO:0000256" key="2">
    <source>
        <dbReference type="ARBA" id="ARBA00011897"/>
    </source>
</evidence>
<dbReference type="InterPro" id="IPR023302">
    <property type="entry name" value="Pept_S9A_N"/>
</dbReference>
<keyword evidence="4" id="KW-0378">Hydrolase</keyword>
<comment type="catalytic activity">
    <reaction evidence="1">
        <text>Hydrolysis of Pro-|-Xaa &gt;&gt; Ala-|-Xaa in oligopeptides.</text>
        <dbReference type="EC" id="3.4.21.26"/>
    </reaction>
</comment>
<reference evidence="9" key="1">
    <citation type="submission" date="2013-06" db="EMBL/GenBank/DDBJ databases">
        <title>Complete Genome Sequence of Hyperthermophilic Palaeococcus pacificus DY20341T, Isolated from a Deep-Sea Hydrothermal Sediments.</title>
        <authorList>
            <person name="Zeng X."/>
            <person name="Shao Z."/>
        </authorList>
    </citation>
    <scope>NUCLEOTIDE SEQUENCE [LARGE SCALE GENOMIC DNA]</scope>
    <source>
        <strain evidence="9">DY20341</strain>
    </source>
</reference>
<dbReference type="GO" id="GO:0004252">
    <property type="term" value="F:serine-type endopeptidase activity"/>
    <property type="evidence" value="ECO:0007669"/>
    <property type="project" value="UniProtKB-EC"/>
</dbReference>
<dbReference type="InterPro" id="IPR051167">
    <property type="entry name" value="Prolyl_oligopep/macrocyclase"/>
</dbReference>
<dbReference type="AlphaFoldDB" id="A0A075LYW4"/>
<dbReference type="InterPro" id="IPR029058">
    <property type="entry name" value="AB_hydrolase_fold"/>
</dbReference>